<dbReference type="InterPro" id="IPR011990">
    <property type="entry name" value="TPR-like_helical_dom_sf"/>
</dbReference>
<feature type="signal peptide" evidence="3">
    <location>
        <begin position="1"/>
        <end position="18"/>
    </location>
</feature>
<name>A0A2W1MY39_9FLAO</name>
<keyword evidence="2" id="KW-0175">Coiled coil</keyword>
<protein>
    <recommendedName>
        <fullName evidence="6">Tetratricopeptide repeat protein</fullName>
    </recommendedName>
</protein>
<dbReference type="EMBL" id="QKSB01000006">
    <property type="protein sequence ID" value="PZE16757.1"/>
    <property type="molecule type" value="Genomic_DNA"/>
</dbReference>
<feature type="repeat" description="TPR" evidence="1">
    <location>
        <begin position="182"/>
        <end position="215"/>
    </location>
</feature>
<dbReference type="OrthoDB" id="1467230at2"/>
<reference evidence="4 5" key="1">
    <citation type="submission" date="2018-06" db="EMBL/GenBank/DDBJ databases">
        <title>The draft genome sequence of Crocinitomix sp. SM1701.</title>
        <authorList>
            <person name="Zhang X."/>
        </authorList>
    </citation>
    <scope>NUCLEOTIDE SEQUENCE [LARGE SCALE GENOMIC DNA]</scope>
    <source>
        <strain evidence="4 5">SM1701</strain>
    </source>
</reference>
<dbReference type="SMART" id="SM00028">
    <property type="entry name" value="TPR"/>
    <property type="match status" value="19"/>
</dbReference>
<sequence length="1913" mass="214311">MKYLLIFFLLSLSFVSFTQEKEVELVVNLKDDDSGKKLYGATVSVYADGKLITSATSGGNGKVPTIYIETGKYYRIFIRKEGYVTKMAELDARIDILEDAPDVLGIKFETAIFESVEGVDFSFLEKTPMTKFDFDSEYYYRYDKAYTEDMLKKIAELKKKIADKKEEDKKKDKEKLKTEADFMAYVEAGDAAMKNAKYQTAVEQYSLALQLRSEDVSVQGKLKEAQRLLEEEKKSAELELKYQAKMGEAGKAFAAEKWQDALSLYTEAAGLKPAEKEPKEKIDEVNKKLAALKALEEKFKALEKAGDLAMSAETYTEAAKKYTEALSLKEDEGVKQKLADAKQKIIDQEKAAAELALQNERYAALMVSGEELLGKMALEDAKSKFTEALTIKSNEPVPIQKLKEIEALLAKKAADEKLDADYKAKMLVADEAFKAKEWEKALAAYKEASALKNLETKPKDQIIAIEKIMLAEKETQLALDKLMKEGDQFMSTEEYEKAISKFEQARKIKDTPEVEEKVKAALAAMEALNAARKKEAELETAYNDLIDKGNAAREDDKLEDAKKAYEEALGLKAGEAYPTAEIEKINVKLAEAAALAAAKEKADAAYQAIIEKANAAFEKEDWEVAKNTYLSAVKLRETDPYPKEQIALIDAKLKEISDLAEVDKAYDELMLAAQNEMDSEAYESAIAKFESAKQLKPSENLPAEKIAAINKILNDLKSASEQEAAYLELMQTGSELFGKKEYENAKAKYTAALNIKDKDPAAIQEIEKIDKILADLKAENDLNEKFNALVLAGDDLFGQNDFVGAKTKFEAAIGLKDEVAVRAKIKACEEAISNQAALAEANDQYEALVKEADVLFGKSEWLAALNKYQEAQAIQDSPHITENIKIIQAKLTALEGDKALDEQNAELLSKAKEYEASNAYQKALETYQEAYAIRPMPQTKEFIDRIQNIIAEEKALANSQEEYELKVKDADFKFQAKEFDAAIKLYESAQQIKPEEKYPTAQIALAKKELAALSEAENIGKYNLVIGEADGLFFDKKYDAAIEKYEFAKSILPSKTYPQEKIEEIRKIRESQSNSEAEKLALAQKYKALIEAGDNNFGTQNYEEAITNYEAALKIKSGDIYAEGKIKDAKEKLTALNQAKAANQKYQSYIDKADGFMKTEKWQEAIAEYNNALLFDNTKVYPKKQIEKANKAIENEGVQLGEAAYAQLLKDAEAKLNAKAYAEALVLYKDAFRQKPTDNIPPEKIREINALIANQNATVNNNSKYETLLKKADNLFEKKEWKKARIYYVEAYNLTNDSYPDDKIKEIDAINNKFSSDQYNKMISKADEYFNNANYEKAKGLYNRAIKTFTSQNGQYPKAQIKKINGILNPPELVKSGGRKPVGNKVNLSEADIQKMFAEADAERKSKEVSQVQDASTRVTNIATQWEVQENTAIGVALDTLEQNKIASYSFGNDAEVARQTSTYGADVVAANYLVTQRMDIEYGENVSFRQSQVVENVTASVVDNQKNNDLKRENFEEKVTTLEVAITATNNVRGKEQTDAVYKQTNAITDMEVERIEAEVNKDVSRLNTELDVTNLETSMVNARNKSDWNQEDQIYSTTASKDNILKEQASAIAYSDLPRQKMETVITETSTQYNKDKEGAKAIQNGAVVNTLTEADELKDDLGVAKESADKGRLSTALSKEEIDGNVQDAMLVQAADNQLQTSMTSESIEELKSDQVSSHQNKMETLYEDNDEIGEKITNISIQKSKEKTHADNQMHQSTSKLNDFDNELAGLKIDANQNANDNADEININGTVMESEKRSVEKQNEKVLNATEDKIISLMDIDIKKVTQAVKNELGTKYPEGVTQEVYEQKDADGYLVSYVVRRVVVINGEGNVYEKTQMKYGISYIKNGQAITEFTWQDQTEDANLTYH</sequence>
<feature type="chain" id="PRO_5016075846" description="Tetratricopeptide repeat protein" evidence="3">
    <location>
        <begin position="19"/>
        <end position="1913"/>
    </location>
</feature>
<evidence type="ECO:0008006" key="6">
    <source>
        <dbReference type="Google" id="ProtNLM"/>
    </source>
</evidence>
<dbReference type="PROSITE" id="PS50005">
    <property type="entry name" value="TPR"/>
    <property type="match status" value="1"/>
</dbReference>
<organism evidence="4 5">
    <name type="scientific">Putridiphycobacter roseus</name>
    <dbReference type="NCBI Taxonomy" id="2219161"/>
    <lineage>
        <taxon>Bacteria</taxon>
        <taxon>Pseudomonadati</taxon>
        <taxon>Bacteroidota</taxon>
        <taxon>Flavobacteriia</taxon>
        <taxon>Flavobacteriales</taxon>
        <taxon>Crocinitomicaceae</taxon>
        <taxon>Putridiphycobacter</taxon>
    </lineage>
</organism>
<dbReference type="RefSeq" id="WP_111063366.1">
    <property type="nucleotide sequence ID" value="NZ_JBHUCU010000007.1"/>
</dbReference>
<keyword evidence="3" id="KW-0732">Signal</keyword>
<evidence type="ECO:0000256" key="1">
    <source>
        <dbReference type="PROSITE-ProRule" id="PRU00339"/>
    </source>
</evidence>
<comment type="caution">
    <text evidence="4">The sequence shown here is derived from an EMBL/GenBank/DDBJ whole genome shotgun (WGS) entry which is preliminary data.</text>
</comment>
<feature type="coiled-coil region" evidence="2">
    <location>
        <begin position="147"/>
        <end position="179"/>
    </location>
</feature>
<dbReference type="Gene3D" id="1.25.40.10">
    <property type="entry name" value="Tetratricopeptide repeat domain"/>
    <property type="match status" value="3"/>
</dbReference>
<dbReference type="Proteomes" id="UP000249248">
    <property type="component" value="Unassembled WGS sequence"/>
</dbReference>
<keyword evidence="1" id="KW-0802">TPR repeat</keyword>
<evidence type="ECO:0000313" key="5">
    <source>
        <dbReference type="Proteomes" id="UP000249248"/>
    </source>
</evidence>
<evidence type="ECO:0000256" key="3">
    <source>
        <dbReference type="SAM" id="SignalP"/>
    </source>
</evidence>
<evidence type="ECO:0000313" key="4">
    <source>
        <dbReference type="EMBL" id="PZE16757.1"/>
    </source>
</evidence>
<dbReference type="InterPro" id="IPR019734">
    <property type="entry name" value="TPR_rpt"/>
</dbReference>
<evidence type="ECO:0000256" key="2">
    <source>
        <dbReference type="SAM" id="Coils"/>
    </source>
</evidence>
<accession>A0A2W1MY39</accession>
<proteinExistence type="predicted"/>
<gene>
    <name evidence="4" type="ORF">DNU06_10885</name>
</gene>
<keyword evidence="5" id="KW-1185">Reference proteome</keyword>